<name>A0A3M7RJH2_BRAPC</name>
<evidence type="ECO:0000313" key="1">
    <source>
        <dbReference type="EMBL" id="RNA23723.1"/>
    </source>
</evidence>
<comment type="caution">
    <text evidence="1">The sequence shown here is derived from an EMBL/GenBank/DDBJ whole genome shotgun (WGS) entry which is preliminary data.</text>
</comment>
<accession>A0A3M7RJH2</accession>
<dbReference type="EMBL" id="REGN01003233">
    <property type="protein sequence ID" value="RNA23723.1"/>
    <property type="molecule type" value="Genomic_DNA"/>
</dbReference>
<proteinExistence type="predicted"/>
<reference evidence="1 2" key="1">
    <citation type="journal article" date="2018" name="Sci. Rep.">
        <title>Genomic signatures of local adaptation to the degree of environmental predictability in rotifers.</title>
        <authorList>
            <person name="Franch-Gras L."/>
            <person name="Hahn C."/>
            <person name="Garcia-Roger E.M."/>
            <person name="Carmona M.J."/>
            <person name="Serra M."/>
            <person name="Gomez A."/>
        </authorList>
    </citation>
    <scope>NUCLEOTIDE SEQUENCE [LARGE SCALE GENOMIC DNA]</scope>
    <source>
        <strain evidence="1">HYR1</strain>
    </source>
</reference>
<sequence>MKNLKRDQIPKNIFDKMFKTQQIPNNCNENGLNNKDNLERIRKKELGDPRSNFGVGLDLYNRIRTSSPKPLLLAKVELPCDSDHNL</sequence>
<organism evidence="1 2">
    <name type="scientific">Brachionus plicatilis</name>
    <name type="common">Marine rotifer</name>
    <name type="synonym">Brachionus muelleri</name>
    <dbReference type="NCBI Taxonomy" id="10195"/>
    <lineage>
        <taxon>Eukaryota</taxon>
        <taxon>Metazoa</taxon>
        <taxon>Spiralia</taxon>
        <taxon>Gnathifera</taxon>
        <taxon>Rotifera</taxon>
        <taxon>Eurotatoria</taxon>
        <taxon>Monogononta</taxon>
        <taxon>Pseudotrocha</taxon>
        <taxon>Ploima</taxon>
        <taxon>Brachionidae</taxon>
        <taxon>Brachionus</taxon>
    </lineage>
</organism>
<gene>
    <name evidence="1" type="ORF">BpHYR1_050248</name>
</gene>
<protein>
    <submittedName>
        <fullName evidence="1">Uncharacterized protein</fullName>
    </submittedName>
</protein>
<dbReference type="Proteomes" id="UP000276133">
    <property type="component" value="Unassembled WGS sequence"/>
</dbReference>
<evidence type="ECO:0000313" key="2">
    <source>
        <dbReference type="Proteomes" id="UP000276133"/>
    </source>
</evidence>
<dbReference type="AlphaFoldDB" id="A0A3M7RJH2"/>
<keyword evidence="2" id="KW-1185">Reference proteome</keyword>